<reference evidence="3" key="1">
    <citation type="submission" date="2021-05" db="EMBL/GenBank/DDBJ databases">
        <authorList>
            <person name="Alioto T."/>
            <person name="Alioto T."/>
            <person name="Gomez Garrido J."/>
        </authorList>
    </citation>
    <scope>NUCLEOTIDE SEQUENCE</scope>
</reference>
<dbReference type="EMBL" id="HBUE01148749">
    <property type="protein sequence ID" value="CAG6504004.1"/>
    <property type="molecule type" value="Transcribed_RNA"/>
</dbReference>
<feature type="transmembrane region" description="Helical" evidence="2">
    <location>
        <begin position="6"/>
        <end position="23"/>
    </location>
</feature>
<dbReference type="AlphaFoldDB" id="A0A8D8N8A8"/>
<evidence type="ECO:0000313" key="3">
    <source>
        <dbReference type="EMBL" id="CAG6555280.1"/>
    </source>
</evidence>
<dbReference type="EMBL" id="HBUE01037964">
    <property type="protein sequence ID" value="CAG6459577.1"/>
    <property type="molecule type" value="Transcribed_RNA"/>
</dbReference>
<evidence type="ECO:0000256" key="1">
    <source>
        <dbReference type="SAM" id="MobiDB-lite"/>
    </source>
</evidence>
<dbReference type="EMBL" id="HBUE01253708">
    <property type="protein sequence ID" value="CAG6555280.1"/>
    <property type="molecule type" value="Transcribed_RNA"/>
</dbReference>
<feature type="transmembrane region" description="Helical" evidence="2">
    <location>
        <begin position="54"/>
        <end position="73"/>
    </location>
</feature>
<name>A0A8D8N8A8_CULPI</name>
<feature type="region of interest" description="Disordered" evidence="1">
    <location>
        <begin position="152"/>
        <end position="211"/>
    </location>
</feature>
<organism evidence="3">
    <name type="scientific">Culex pipiens</name>
    <name type="common">House mosquito</name>
    <dbReference type="NCBI Taxonomy" id="7175"/>
    <lineage>
        <taxon>Eukaryota</taxon>
        <taxon>Metazoa</taxon>
        <taxon>Ecdysozoa</taxon>
        <taxon>Arthropoda</taxon>
        <taxon>Hexapoda</taxon>
        <taxon>Insecta</taxon>
        <taxon>Pterygota</taxon>
        <taxon>Neoptera</taxon>
        <taxon>Endopterygota</taxon>
        <taxon>Diptera</taxon>
        <taxon>Nematocera</taxon>
        <taxon>Culicoidea</taxon>
        <taxon>Culicidae</taxon>
        <taxon>Culicinae</taxon>
        <taxon>Culicini</taxon>
        <taxon>Culex</taxon>
        <taxon>Culex</taxon>
    </lineage>
</organism>
<keyword evidence="2" id="KW-0472">Membrane</keyword>
<keyword evidence="2" id="KW-1133">Transmembrane helix</keyword>
<protein>
    <submittedName>
        <fullName evidence="3">(northern house mosquito) hypothetical protein</fullName>
    </submittedName>
</protein>
<accession>A0A8D8N8A8</accession>
<evidence type="ECO:0000256" key="2">
    <source>
        <dbReference type="SAM" id="Phobius"/>
    </source>
</evidence>
<keyword evidence="2" id="KW-0812">Transmembrane</keyword>
<proteinExistence type="predicted"/>
<sequence length="211" mass="24014">MQVLLNNFVVLLQIYLISSLVGFDRNVRQVLLNHSVVLLGKYLAGWQVSRDRNIRHVLNHIVILVIYLILWLVGRERAPGNRACDFWFYCPPLRDLLDLLAAVGIRARYFSTISSSFSKFTCSARSFAAYAERMPGTLHPSRFPPNLLDQLARTPGTLHSPRPPPNLPHQLARLPRPQRTPGTAQSFRRSAWNLPDRPARWAQSKRATGTP</sequence>